<dbReference type="HOGENOM" id="CLU_546587_0_0_1"/>
<feature type="region of interest" description="Disordered" evidence="1">
    <location>
        <begin position="242"/>
        <end position="294"/>
    </location>
</feature>
<accession>E3M080</accession>
<protein>
    <submittedName>
        <fullName evidence="2">Uncharacterized protein</fullName>
    </submittedName>
</protein>
<dbReference type="InParanoid" id="E3M080"/>
<evidence type="ECO:0000313" key="3">
    <source>
        <dbReference type="Proteomes" id="UP000008281"/>
    </source>
</evidence>
<dbReference type="OrthoDB" id="5877235at2759"/>
<dbReference type="STRING" id="31234.E3M080"/>
<keyword evidence="3" id="KW-1185">Reference proteome</keyword>
<dbReference type="Pfam" id="PF05218">
    <property type="entry name" value="DUF713"/>
    <property type="match status" value="1"/>
</dbReference>
<proteinExistence type="predicted"/>
<dbReference type="Proteomes" id="UP000008281">
    <property type="component" value="Unassembled WGS sequence"/>
</dbReference>
<feature type="compositionally biased region" description="Basic and acidic residues" evidence="1">
    <location>
        <begin position="260"/>
        <end position="294"/>
    </location>
</feature>
<dbReference type="PANTHER" id="PTHR21566:SF7">
    <property type="entry name" value="DUF4455 DOMAIN-CONTAINING PROTEIN-RELATED"/>
    <property type="match status" value="1"/>
</dbReference>
<name>E3M080_CAERE</name>
<dbReference type="PANTHER" id="PTHR21566">
    <property type="entry name" value="CILIA- AND FLAGELLA-ASSOCIATED PROTEIN 251-LIKE-RELATED-RELATED"/>
    <property type="match status" value="1"/>
</dbReference>
<dbReference type="AlphaFoldDB" id="E3M080"/>
<sequence length="499" mass="58971">MASQSAFQLEEHDYKSIGHLITKMVFIFFNNTNKWIGSDKVKMSDFRNLNDKNWEIFYNQHEQFFKLVCSEILENGYIFVTNETHNISELPVPIELRLPNNTTQQDLDGRPVDNKHEQRANIEPQEEEDEVFELLEMEELYKSPQNLEIATKESCEEVPIEDRISPASNTSSDSGAFFLDALDSLKKKESTDDGSNFKKAKYDFSNTLIEEIDHVCDELDKSQQEIREDLHSKVEYGVWMKSGKSSPTEAENMESAEIDSDFKKKENEQKNRNEKKLEEARRKREQKQEEHRKELEEMRRQQKLCFATLLNCIQLRNRFEEKEQEVSDWIKKCYKQPVSSFIRRFLDFESFANQLKQFKKTPQESLWDVTQEVLNLNKSASRLNDSLENSFNQLEDLFQINSDAKFLRILQISQFQSSIANHALILHRVMDKLEEANLTNFWYSELENLSIQFQSVIIPSTEMLRQTCKNDFCPEWESMKFAKREMKSSVQIEEVFENF</sequence>
<organism evidence="3">
    <name type="scientific">Caenorhabditis remanei</name>
    <name type="common">Caenorhabditis vulgaris</name>
    <dbReference type="NCBI Taxonomy" id="31234"/>
    <lineage>
        <taxon>Eukaryota</taxon>
        <taxon>Metazoa</taxon>
        <taxon>Ecdysozoa</taxon>
        <taxon>Nematoda</taxon>
        <taxon>Chromadorea</taxon>
        <taxon>Rhabditida</taxon>
        <taxon>Rhabditina</taxon>
        <taxon>Rhabditomorpha</taxon>
        <taxon>Rhabditoidea</taxon>
        <taxon>Rhabditidae</taxon>
        <taxon>Peloderinae</taxon>
        <taxon>Caenorhabditis</taxon>
    </lineage>
</organism>
<evidence type="ECO:0000256" key="1">
    <source>
        <dbReference type="SAM" id="MobiDB-lite"/>
    </source>
</evidence>
<dbReference type="InterPro" id="IPR007883">
    <property type="entry name" value="DUF713"/>
</dbReference>
<reference evidence="2" key="1">
    <citation type="submission" date="2007-07" db="EMBL/GenBank/DDBJ databases">
        <title>PCAP assembly of the Caenorhabditis remanei genome.</title>
        <authorList>
            <consortium name="The Caenorhabditis remanei Sequencing Consortium"/>
            <person name="Wilson R.K."/>
        </authorList>
    </citation>
    <scope>NUCLEOTIDE SEQUENCE [LARGE SCALE GENOMIC DNA]</scope>
    <source>
        <strain evidence="2">PB4641</strain>
    </source>
</reference>
<evidence type="ECO:0000313" key="2">
    <source>
        <dbReference type="EMBL" id="EFO87791.1"/>
    </source>
</evidence>
<gene>
    <name evidence="2" type="ORF">CRE_05808</name>
</gene>
<dbReference type="EMBL" id="DS268420">
    <property type="protein sequence ID" value="EFO87791.1"/>
    <property type="molecule type" value="Genomic_DNA"/>
</dbReference>
<dbReference type="eggNOG" id="ENOG502R2GN">
    <property type="taxonomic scope" value="Eukaryota"/>
</dbReference>